<keyword evidence="4" id="KW-1185">Reference proteome</keyword>
<accession>A0A6A6Z258</accession>
<dbReference type="InterPro" id="IPR029056">
    <property type="entry name" value="Ribokinase-like"/>
</dbReference>
<dbReference type="GO" id="GO:0008972">
    <property type="term" value="F:phosphomethylpyrimidine kinase activity"/>
    <property type="evidence" value="ECO:0007669"/>
    <property type="project" value="InterPro"/>
</dbReference>
<dbReference type="EMBL" id="MU003694">
    <property type="protein sequence ID" value="KAF2814799.1"/>
    <property type="molecule type" value="Genomic_DNA"/>
</dbReference>
<dbReference type="CDD" id="cd19367">
    <property type="entry name" value="TenA_C_ScTHI20-like"/>
    <property type="match status" value="1"/>
</dbReference>
<dbReference type="CDD" id="cd01169">
    <property type="entry name" value="HMPP_kinase"/>
    <property type="match status" value="1"/>
</dbReference>
<dbReference type="InterPro" id="IPR027574">
    <property type="entry name" value="Thiaminase_II"/>
</dbReference>
<reference evidence="5" key="2">
    <citation type="submission" date="2020-04" db="EMBL/GenBank/DDBJ databases">
        <authorList>
            <consortium name="NCBI Genome Project"/>
        </authorList>
    </citation>
    <scope>NUCLEOTIDE SEQUENCE</scope>
    <source>
        <strain evidence="5">CBS 304.34</strain>
    </source>
</reference>
<evidence type="ECO:0000313" key="3">
    <source>
        <dbReference type="EMBL" id="KAF2814799.1"/>
    </source>
</evidence>
<feature type="domain" description="Pyridoxamine kinase/Phosphomethylpyrimidine kinase" evidence="2">
    <location>
        <begin position="13"/>
        <end position="277"/>
    </location>
</feature>
<dbReference type="SUPFAM" id="SSF48613">
    <property type="entry name" value="Heme oxygenase-like"/>
    <property type="match status" value="1"/>
</dbReference>
<dbReference type="GO" id="GO:0008902">
    <property type="term" value="F:hydroxymethylpyrimidine kinase activity"/>
    <property type="evidence" value="ECO:0007669"/>
    <property type="project" value="TreeGrafter"/>
</dbReference>
<dbReference type="GO" id="GO:0009228">
    <property type="term" value="P:thiamine biosynthetic process"/>
    <property type="evidence" value="ECO:0007669"/>
    <property type="project" value="InterPro"/>
</dbReference>
<dbReference type="Gene3D" id="1.20.910.10">
    <property type="entry name" value="Heme oxygenase-like"/>
    <property type="match status" value="1"/>
</dbReference>
<dbReference type="InterPro" id="IPR004305">
    <property type="entry name" value="Thiaminase-2/PQQC"/>
</dbReference>
<dbReference type="FunFam" id="1.20.910.10:FF:000003">
    <property type="entry name" value="Hydroxymethylpyrimidine/phosphomethylpyrimidine kinase THI20"/>
    <property type="match status" value="1"/>
</dbReference>
<evidence type="ECO:0000313" key="5">
    <source>
        <dbReference type="RefSeq" id="XP_033581763.1"/>
    </source>
</evidence>
<reference evidence="3 5" key="1">
    <citation type="journal article" date="2020" name="Stud. Mycol.">
        <title>101 Dothideomycetes genomes: a test case for predicting lifestyles and emergence of pathogens.</title>
        <authorList>
            <person name="Haridas S."/>
            <person name="Albert R."/>
            <person name="Binder M."/>
            <person name="Bloem J."/>
            <person name="Labutti K."/>
            <person name="Salamov A."/>
            <person name="Andreopoulos B."/>
            <person name="Baker S."/>
            <person name="Barry K."/>
            <person name="Bills G."/>
            <person name="Bluhm B."/>
            <person name="Cannon C."/>
            <person name="Castanera R."/>
            <person name="Culley D."/>
            <person name="Daum C."/>
            <person name="Ezra D."/>
            <person name="Gonzalez J."/>
            <person name="Henrissat B."/>
            <person name="Kuo A."/>
            <person name="Liang C."/>
            <person name="Lipzen A."/>
            <person name="Lutzoni F."/>
            <person name="Magnuson J."/>
            <person name="Mondo S."/>
            <person name="Nolan M."/>
            <person name="Ohm R."/>
            <person name="Pangilinan J."/>
            <person name="Park H.-J."/>
            <person name="Ramirez L."/>
            <person name="Alfaro M."/>
            <person name="Sun H."/>
            <person name="Tritt A."/>
            <person name="Yoshinaga Y."/>
            <person name="Zwiers L.-H."/>
            <person name="Turgeon B."/>
            <person name="Goodwin S."/>
            <person name="Spatafora J."/>
            <person name="Crous P."/>
            <person name="Grigoriev I."/>
        </authorList>
    </citation>
    <scope>NUCLEOTIDE SEQUENCE</scope>
    <source>
        <strain evidence="3 5">CBS 304.34</strain>
    </source>
</reference>
<sequence>MATRRILVIAGSDSSGGAGLEADQKVIAAHGCYAMTSTTALTAQNTQGVRGIHETPSEFVKKQIDACIEDVGVDVVKTGMLASAATIEVVADALSRHHVAVSVVDPVMVSTSGAQLLPEAAVKTLCGSLLPLTTILTPNLPEAKLLLRTAGVAFKEEPENVQDVIDIAKAIQQLGPTYVLLKGGHLPLTKDRLTSKKEADRDIVLNVLCGNGKILLMESKYIVTKNTHGTGCSLASAIACNLASGMDMEQAVKLANRYVEAGIKLSKDIGKGSGPINHFHSTYSLPFAPGGFIEYLLERDDVREPWKEHTEHVFVQQMAQGTLPLAIFKHYLIQDYLFLIHFSRANALAAYKAKTLEDISRSAKTVMHIQEELKLHLEYCKEFGIDKEEVERNEESQDTFDVAHRYVLDIGQSEDWLALQVALLPCLIGYGMIAKRLYNDPNTTREGNIYWKWIETYVADDYTEATVNGSELVEKHAVRQSASRIDELAQIFIHATKMEAGFWDMGVAGA</sequence>
<gene>
    <name evidence="3 5" type="ORF">BDZ99DRAFT_378729</name>
</gene>
<evidence type="ECO:0000259" key="2">
    <source>
        <dbReference type="Pfam" id="PF08543"/>
    </source>
</evidence>
<protein>
    <recommendedName>
        <fullName evidence="6">Phosphomethylpyrimidine kinase</fullName>
    </recommendedName>
</protein>
<dbReference type="SUPFAM" id="SSF53613">
    <property type="entry name" value="Ribokinase-like"/>
    <property type="match status" value="1"/>
</dbReference>
<dbReference type="GO" id="GO:0050334">
    <property type="term" value="F:thiaminase activity"/>
    <property type="evidence" value="ECO:0007669"/>
    <property type="project" value="InterPro"/>
</dbReference>
<organism evidence="3">
    <name type="scientific">Mytilinidion resinicola</name>
    <dbReference type="NCBI Taxonomy" id="574789"/>
    <lineage>
        <taxon>Eukaryota</taxon>
        <taxon>Fungi</taxon>
        <taxon>Dikarya</taxon>
        <taxon>Ascomycota</taxon>
        <taxon>Pezizomycotina</taxon>
        <taxon>Dothideomycetes</taxon>
        <taxon>Pleosporomycetidae</taxon>
        <taxon>Mytilinidiales</taxon>
        <taxon>Mytilinidiaceae</taxon>
        <taxon>Mytilinidion</taxon>
    </lineage>
</organism>
<evidence type="ECO:0000259" key="1">
    <source>
        <dbReference type="Pfam" id="PF03070"/>
    </source>
</evidence>
<dbReference type="FunFam" id="3.40.1190.20:FF:000034">
    <property type="entry name" value="Putative hydroxymethylpyrimidine/ phosphomethylpyrimidine kinase 2"/>
    <property type="match status" value="1"/>
</dbReference>
<dbReference type="Pfam" id="PF03070">
    <property type="entry name" value="TENA_THI-4"/>
    <property type="match status" value="1"/>
</dbReference>
<dbReference type="InterPro" id="IPR016084">
    <property type="entry name" value="Haem_Oase-like_multi-hlx"/>
</dbReference>
<name>A0A6A6Z258_9PEZI</name>
<dbReference type="GO" id="GO:0005829">
    <property type="term" value="C:cytosol"/>
    <property type="evidence" value="ECO:0007669"/>
    <property type="project" value="TreeGrafter"/>
</dbReference>
<dbReference type="Gene3D" id="3.40.1190.20">
    <property type="match status" value="1"/>
</dbReference>
<dbReference type="NCBIfam" id="TIGR00097">
    <property type="entry name" value="HMP-P_kinase"/>
    <property type="match status" value="1"/>
</dbReference>
<dbReference type="InterPro" id="IPR004399">
    <property type="entry name" value="HMP/HMP-P_kinase_dom"/>
</dbReference>
<evidence type="ECO:0000313" key="4">
    <source>
        <dbReference type="Proteomes" id="UP000504636"/>
    </source>
</evidence>
<evidence type="ECO:0008006" key="6">
    <source>
        <dbReference type="Google" id="ProtNLM"/>
    </source>
</evidence>
<dbReference type="Pfam" id="PF08543">
    <property type="entry name" value="Phos_pyr_kin"/>
    <property type="match status" value="1"/>
</dbReference>
<feature type="domain" description="Thiaminase-2/PQQC" evidence="1">
    <location>
        <begin position="300"/>
        <end position="506"/>
    </location>
</feature>
<dbReference type="NCBIfam" id="TIGR04306">
    <property type="entry name" value="salvage_TenA"/>
    <property type="match status" value="1"/>
</dbReference>
<dbReference type="PANTHER" id="PTHR20858:SF17">
    <property type="entry name" value="HYDROXYMETHYLPYRIMIDINE_PHOSPHOMETHYLPYRIMIDINE KINASE THI20-RELATED"/>
    <property type="match status" value="1"/>
</dbReference>
<dbReference type="RefSeq" id="XP_033581763.1">
    <property type="nucleotide sequence ID" value="XM_033715123.1"/>
</dbReference>
<dbReference type="InterPro" id="IPR013749">
    <property type="entry name" value="PM/HMP-P_kinase-1"/>
</dbReference>
<dbReference type="Proteomes" id="UP000504636">
    <property type="component" value="Unplaced"/>
</dbReference>
<dbReference type="OrthoDB" id="10028886at2759"/>
<dbReference type="GeneID" id="54456016"/>
<dbReference type="AlphaFoldDB" id="A0A6A6Z258"/>
<reference evidence="5" key="3">
    <citation type="submission" date="2025-04" db="UniProtKB">
        <authorList>
            <consortium name="RefSeq"/>
        </authorList>
    </citation>
    <scope>IDENTIFICATION</scope>
    <source>
        <strain evidence="5">CBS 304.34</strain>
    </source>
</reference>
<dbReference type="PANTHER" id="PTHR20858">
    <property type="entry name" value="PHOSPHOMETHYLPYRIMIDINE KINASE"/>
    <property type="match status" value="1"/>
</dbReference>
<proteinExistence type="predicted"/>